<dbReference type="SUPFAM" id="SSF54001">
    <property type="entry name" value="Cysteine proteinases"/>
    <property type="match status" value="1"/>
</dbReference>
<dbReference type="Gene3D" id="2.40.50.170">
    <property type="entry name" value="Cysteine proteinases. Chain C"/>
    <property type="match status" value="1"/>
</dbReference>
<evidence type="ECO:0000313" key="7">
    <source>
        <dbReference type="EMBL" id="OXA48497.1"/>
    </source>
</evidence>
<dbReference type="AlphaFoldDB" id="A0A226DUY9"/>
<keyword evidence="2" id="KW-0645">Protease</keyword>
<name>A0A226DUY9_FOLCA</name>
<dbReference type="InterPro" id="IPR039417">
    <property type="entry name" value="Peptidase_C1A_papain-like"/>
</dbReference>
<comment type="similarity">
    <text evidence="1">Belongs to the peptidase C1 family.</text>
</comment>
<dbReference type="PRINTS" id="PR00705">
    <property type="entry name" value="PAPAIN"/>
</dbReference>
<dbReference type="GO" id="GO:0008234">
    <property type="term" value="F:cysteine-type peptidase activity"/>
    <property type="evidence" value="ECO:0007669"/>
    <property type="project" value="UniProtKB-KW"/>
</dbReference>
<dbReference type="Proteomes" id="UP000198287">
    <property type="component" value="Unassembled WGS sequence"/>
</dbReference>
<dbReference type="InterPro" id="IPR013128">
    <property type="entry name" value="Peptidase_C1A"/>
</dbReference>
<comment type="caution">
    <text evidence="7">The sequence shown here is derived from an EMBL/GenBank/DDBJ whole genome shotgun (WGS) entry which is preliminary data.</text>
</comment>
<keyword evidence="5" id="KW-0732">Signal</keyword>
<keyword evidence="4" id="KW-0788">Thiol protease</keyword>
<dbReference type="Pfam" id="PF00112">
    <property type="entry name" value="Peptidase_C1"/>
    <property type="match status" value="2"/>
</dbReference>
<gene>
    <name evidence="7" type="ORF">Fcan01_16700</name>
</gene>
<dbReference type="EMBL" id="LNIX01000011">
    <property type="protein sequence ID" value="OXA48497.1"/>
    <property type="molecule type" value="Genomic_DNA"/>
</dbReference>
<evidence type="ECO:0000259" key="6">
    <source>
        <dbReference type="SMART" id="SM00645"/>
    </source>
</evidence>
<keyword evidence="3" id="KW-0378">Hydrolase</keyword>
<evidence type="ECO:0000313" key="8">
    <source>
        <dbReference type="Proteomes" id="UP000198287"/>
    </source>
</evidence>
<feature type="domain" description="Peptidase C1A papain C-terminal" evidence="6">
    <location>
        <begin position="24"/>
        <end position="213"/>
    </location>
</feature>
<dbReference type="GO" id="GO:0006508">
    <property type="term" value="P:proteolysis"/>
    <property type="evidence" value="ECO:0007669"/>
    <property type="project" value="UniProtKB-KW"/>
</dbReference>
<evidence type="ECO:0000256" key="5">
    <source>
        <dbReference type="SAM" id="SignalP"/>
    </source>
</evidence>
<keyword evidence="8" id="KW-1185">Reference proteome</keyword>
<dbReference type="CDD" id="cd02248">
    <property type="entry name" value="Peptidase_C1A"/>
    <property type="match status" value="1"/>
</dbReference>
<dbReference type="PANTHER" id="PTHR12411">
    <property type="entry name" value="CYSTEINE PROTEASE FAMILY C1-RELATED"/>
    <property type="match status" value="1"/>
</dbReference>
<feature type="signal peptide" evidence="5">
    <location>
        <begin position="1"/>
        <end position="19"/>
    </location>
</feature>
<dbReference type="Gene3D" id="3.90.70.10">
    <property type="entry name" value="Cysteine proteinases"/>
    <property type="match status" value="1"/>
</dbReference>
<evidence type="ECO:0000256" key="4">
    <source>
        <dbReference type="ARBA" id="ARBA00022807"/>
    </source>
</evidence>
<evidence type="ECO:0000256" key="2">
    <source>
        <dbReference type="ARBA" id="ARBA00022670"/>
    </source>
</evidence>
<dbReference type="InterPro" id="IPR000668">
    <property type="entry name" value="Peptidase_C1A_C"/>
</dbReference>
<organism evidence="7 8">
    <name type="scientific">Folsomia candida</name>
    <name type="common">Springtail</name>
    <dbReference type="NCBI Taxonomy" id="158441"/>
    <lineage>
        <taxon>Eukaryota</taxon>
        <taxon>Metazoa</taxon>
        <taxon>Ecdysozoa</taxon>
        <taxon>Arthropoda</taxon>
        <taxon>Hexapoda</taxon>
        <taxon>Collembola</taxon>
        <taxon>Entomobryomorpha</taxon>
        <taxon>Isotomoidea</taxon>
        <taxon>Isotomidae</taxon>
        <taxon>Proisotominae</taxon>
        <taxon>Folsomia</taxon>
    </lineage>
</organism>
<dbReference type="InterPro" id="IPR038765">
    <property type="entry name" value="Papain-like_cys_pep_sf"/>
</dbReference>
<dbReference type="InterPro" id="IPR000169">
    <property type="entry name" value="Pept_cys_AS"/>
</dbReference>
<dbReference type="STRING" id="158441.A0A226DUY9"/>
<sequence>MNFVFVIVSICILTVFIEASDRATPSRLDYRKWNGLNVVSPVYDQGPIESCWTFATMGALESQALMAGFDYVKLSEQQLISCVPTYRRPDSPVSGWDQQNAIRYLRARGAIADSDYPYRSNKTKRTERCKDADYDYVISCSKHESYNPDYNDGYGTVGNHVILLVGYGTKDGVDVWIIKNSYGTSWGYDGFGYLTREIGHDCGITQHIVASPIIEGIYVQYAVSKI</sequence>
<proteinExistence type="inferred from homology"/>
<dbReference type="OrthoDB" id="3789175at2759"/>
<evidence type="ECO:0000256" key="1">
    <source>
        <dbReference type="ARBA" id="ARBA00008455"/>
    </source>
</evidence>
<feature type="chain" id="PRO_5018773405" evidence="5">
    <location>
        <begin position="20"/>
        <end position="226"/>
    </location>
</feature>
<evidence type="ECO:0000256" key="3">
    <source>
        <dbReference type="ARBA" id="ARBA00022801"/>
    </source>
</evidence>
<dbReference type="PROSITE" id="PS00139">
    <property type="entry name" value="THIOL_PROTEASE_CYS"/>
    <property type="match status" value="1"/>
</dbReference>
<reference evidence="7 8" key="1">
    <citation type="submission" date="2015-12" db="EMBL/GenBank/DDBJ databases">
        <title>The genome of Folsomia candida.</title>
        <authorList>
            <person name="Faddeeva A."/>
            <person name="Derks M.F."/>
            <person name="Anvar Y."/>
            <person name="Smit S."/>
            <person name="Van Straalen N."/>
            <person name="Roelofs D."/>
        </authorList>
    </citation>
    <scope>NUCLEOTIDE SEQUENCE [LARGE SCALE GENOMIC DNA]</scope>
    <source>
        <strain evidence="7 8">VU population</strain>
        <tissue evidence="7">Whole body</tissue>
    </source>
</reference>
<dbReference type="SMART" id="SM00645">
    <property type="entry name" value="Pept_C1"/>
    <property type="match status" value="1"/>
</dbReference>
<accession>A0A226DUY9</accession>
<protein>
    <submittedName>
        <fullName evidence="7">Cathepsin L-like proteinase</fullName>
    </submittedName>
</protein>